<feature type="region of interest" description="Disordered" evidence="1">
    <location>
        <begin position="1"/>
        <end position="30"/>
    </location>
</feature>
<proteinExistence type="predicted"/>
<dbReference type="InterPro" id="IPR001878">
    <property type="entry name" value="Znf_CCHC"/>
</dbReference>
<accession>A0AAV3Y732</accession>
<evidence type="ECO:0000313" key="3">
    <source>
        <dbReference type="EMBL" id="GFN78934.1"/>
    </source>
</evidence>
<gene>
    <name evidence="3" type="ORF">PoB_000544000</name>
</gene>
<feature type="compositionally biased region" description="Basic residues" evidence="1">
    <location>
        <begin position="14"/>
        <end position="24"/>
    </location>
</feature>
<dbReference type="Pfam" id="PF00098">
    <property type="entry name" value="zf-CCHC"/>
    <property type="match status" value="1"/>
</dbReference>
<dbReference type="InterPro" id="IPR036875">
    <property type="entry name" value="Znf_CCHC_sf"/>
</dbReference>
<sequence length="86" mass="9496">MDSMRPRKSERRVTGGKRTGKHRTSTTNQRSCFKCKRLDHIARNCKYSSPSARKAGAGVIATAPREGERKNSAAPTSHVPEVSENL</sequence>
<dbReference type="EMBL" id="BLXT01000621">
    <property type="protein sequence ID" value="GFN78934.1"/>
    <property type="molecule type" value="Genomic_DNA"/>
</dbReference>
<dbReference type="AlphaFoldDB" id="A0AAV3Y732"/>
<feature type="region of interest" description="Disordered" evidence="1">
    <location>
        <begin position="48"/>
        <end position="86"/>
    </location>
</feature>
<dbReference type="Gene3D" id="4.10.60.10">
    <property type="entry name" value="Zinc finger, CCHC-type"/>
    <property type="match status" value="1"/>
</dbReference>
<evidence type="ECO:0000313" key="4">
    <source>
        <dbReference type="Proteomes" id="UP000735302"/>
    </source>
</evidence>
<evidence type="ECO:0000256" key="1">
    <source>
        <dbReference type="SAM" id="MobiDB-lite"/>
    </source>
</evidence>
<keyword evidence="4" id="KW-1185">Reference proteome</keyword>
<reference evidence="3 4" key="1">
    <citation type="journal article" date="2021" name="Elife">
        <title>Chloroplast acquisition without the gene transfer in kleptoplastic sea slugs, Plakobranchus ocellatus.</title>
        <authorList>
            <person name="Maeda T."/>
            <person name="Takahashi S."/>
            <person name="Yoshida T."/>
            <person name="Shimamura S."/>
            <person name="Takaki Y."/>
            <person name="Nagai Y."/>
            <person name="Toyoda A."/>
            <person name="Suzuki Y."/>
            <person name="Arimoto A."/>
            <person name="Ishii H."/>
            <person name="Satoh N."/>
            <person name="Nishiyama T."/>
            <person name="Hasebe M."/>
            <person name="Maruyama T."/>
            <person name="Minagawa J."/>
            <person name="Obokata J."/>
            <person name="Shigenobu S."/>
        </authorList>
    </citation>
    <scope>NUCLEOTIDE SEQUENCE [LARGE SCALE GENOMIC DNA]</scope>
</reference>
<dbReference type="Proteomes" id="UP000735302">
    <property type="component" value="Unassembled WGS sequence"/>
</dbReference>
<feature type="compositionally biased region" description="Basic and acidic residues" evidence="1">
    <location>
        <begin position="1"/>
        <end position="13"/>
    </location>
</feature>
<dbReference type="GO" id="GO:0003676">
    <property type="term" value="F:nucleic acid binding"/>
    <property type="evidence" value="ECO:0007669"/>
    <property type="project" value="InterPro"/>
</dbReference>
<dbReference type="SUPFAM" id="SSF57756">
    <property type="entry name" value="Retrovirus zinc finger-like domains"/>
    <property type="match status" value="1"/>
</dbReference>
<feature type="domain" description="CCHC-type" evidence="2">
    <location>
        <begin position="31"/>
        <end position="46"/>
    </location>
</feature>
<evidence type="ECO:0000259" key="2">
    <source>
        <dbReference type="Pfam" id="PF00098"/>
    </source>
</evidence>
<organism evidence="3 4">
    <name type="scientific">Plakobranchus ocellatus</name>
    <dbReference type="NCBI Taxonomy" id="259542"/>
    <lineage>
        <taxon>Eukaryota</taxon>
        <taxon>Metazoa</taxon>
        <taxon>Spiralia</taxon>
        <taxon>Lophotrochozoa</taxon>
        <taxon>Mollusca</taxon>
        <taxon>Gastropoda</taxon>
        <taxon>Heterobranchia</taxon>
        <taxon>Euthyneura</taxon>
        <taxon>Panpulmonata</taxon>
        <taxon>Sacoglossa</taxon>
        <taxon>Placobranchoidea</taxon>
        <taxon>Plakobranchidae</taxon>
        <taxon>Plakobranchus</taxon>
    </lineage>
</organism>
<dbReference type="GO" id="GO:0008270">
    <property type="term" value="F:zinc ion binding"/>
    <property type="evidence" value="ECO:0007669"/>
    <property type="project" value="InterPro"/>
</dbReference>
<protein>
    <recommendedName>
        <fullName evidence="2">CCHC-type domain-containing protein</fullName>
    </recommendedName>
</protein>
<comment type="caution">
    <text evidence="3">The sequence shown here is derived from an EMBL/GenBank/DDBJ whole genome shotgun (WGS) entry which is preliminary data.</text>
</comment>
<name>A0AAV3Y732_9GAST</name>